<comment type="function">
    <text evidence="6">Thiol-specific peroxidase that catalyzes the reduction of hydrogen peroxide and organic hydroperoxides to water and alcohols, respectively. Plays a role in cell protection against oxidative stress by detoxifying peroxides.</text>
</comment>
<evidence type="ECO:0000256" key="1">
    <source>
        <dbReference type="ARBA" id="ARBA00022559"/>
    </source>
</evidence>
<dbReference type="GO" id="GO:0005737">
    <property type="term" value="C:cytoplasm"/>
    <property type="evidence" value="ECO:0007669"/>
    <property type="project" value="TreeGrafter"/>
</dbReference>
<dbReference type="Proteomes" id="UP000256900">
    <property type="component" value="Unassembled WGS sequence"/>
</dbReference>
<dbReference type="GO" id="GO:0045454">
    <property type="term" value="P:cell redox homeostasis"/>
    <property type="evidence" value="ECO:0007669"/>
    <property type="project" value="TreeGrafter"/>
</dbReference>
<dbReference type="PANTHER" id="PTHR10430">
    <property type="entry name" value="PEROXIREDOXIN"/>
    <property type="match status" value="1"/>
</dbReference>
<dbReference type="InterPro" id="IPR036249">
    <property type="entry name" value="Thioredoxin-like_sf"/>
</dbReference>
<keyword evidence="9" id="KW-1185">Reference proteome</keyword>
<dbReference type="PROSITE" id="PS51352">
    <property type="entry name" value="THIOREDOXIN_2"/>
    <property type="match status" value="1"/>
</dbReference>
<dbReference type="GO" id="GO:0042744">
    <property type="term" value="P:hydrogen peroxide catabolic process"/>
    <property type="evidence" value="ECO:0007669"/>
    <property type="project" value="TreeGrafter"/>
</dbReference>
<comment type="catalytic activity">
    <reaction evidence="6">
        <text>a hydroperoxide + 2 glutathione = an alcohol + glutathione disulfide + H2O</text>
        <dbReference type="Rhea" id="RHEA:62632"/>
        <dbReference type="ChEBI" id="CHEBI:15377"/>
        <dbReference type="ChEBI" id="CHEBI:30879"/>
        <dbReference type="ChEBI" id="CHEBI:35924"/>
        <dbReference type="ChEBI" id="CHEBI:57925"/>
        <dbReference type="ChEBI" id="CHEBI:58297"/>
        <dbReference type="EC" id="1.11.1.27"/>
    </reaction>
</comment>
<dbReference type="RefSeq" id="WP_115836876.1">
    <property type="nucleotide sequence ID" value="NZ_CP025086.1"/>
</dbReference>
<evidence type="ECO:0000313" key="9">
    <source>
        <dbReference type="Proteomes" id="UP000256900"/>
    </source>
</evidence>
<proteinExistence type="inferred from homology"/>
<evidence type="ECO:0000256" key="3">
    <source>
        <dbReference type="ARBA" id="ARBA00023002"/>
    </source>
</evidence>
<evidence type="ECO:0000259" key="7">
    <source>
        <dbReference type="PROSITE" id="PS51352"/>
    </source>
</evidence>
<comment type="similarity">
    <text evidence="6">Belongs to the peroxiredoxin family. Prx5 subfamily.</text>
</comment>
<dbReference type="InterPro" id="IPR013740">
    <property type="entry name" value="Redoxin"/>
</dbReference>
<feature type="active site" description="Cysteine sulfenic acid (-SOH) intermediate" evidence="5">
    <location>
        <position position="49"/>
    </location>
</feature>
<dbReference type="FunFam" id="3.40.30.10:FF:000020">
    <property type="entry name" value="Peroxiredoxin"/>
    <property type="match status" value="1"/>
</dbReference>
<keyword evidence="2 6" id="KW-0049">Antioxidant</keyword>
<dbReference type="Gene3D" id="3.40.30.10">
    <property type="entry name" value="Glutaredoxin"/>
    <property type="match status" value="1"/>
</dbReference>
<dbReference type="EC" id="1.11.1.27" evidence="6"/>
<dbReference type="InterPro" id="IPR013766">
    <property type="entry name" value="Thioredoxin_domain"/>
</dbReference>
<dbReference type="SUPFAM" id="SSF52833">
    <property type="entry name" value="Thioredoxin-like"/>
    <property type="match status" value="1"/>
</dbReference>
<evidence type="ECO:0000313" key="8">
    <source>
        <dbReference type="EMBL" id="REF86323.1"/>
    </source>
</evidence>
<dbReference type="GO" id="GO:0008379">
    <property type="term" value="F:thioredoxin peroxidase activity"/>
    <property type="evidence" value="ECO:0007669"/>
    <property type="project" value="InterPro"/>
</dbReference>
<dbReference type="OrthoDB" id="9800621at2"/>
<comment type="caution">
    <text evidence="8">The sequence shown here is derived from an EMBL/GenBank/DDBJ whole genome shotgun (WGS) entry which is preliminary data.</text>
</comment>
<organism evidence="8 9">
    <name type="scientific">Methylovirgula ligni</name>
    <dbReference type="NCBI Taxonomy" id="569860"/>
    <lineage>
        <taxon>Bacteria</taxon>
        <taxon>Pseudomonadati</taxon>
        <taxon>Pseudomonadota</taxon>
        <taxon>Alphaproteobacteria</taxon>
        <taxon>Hyphomicrobiales</taxon>
        <taxon>Beijerinckiaceae</taxon>
        <taxon>Methylovirgula</taxon>
    </lineage>
</organism>
<dbReference type="CDD" id="cd03013">
    <property type="entry name" value="PRX5_like"/>
    <property type="match status" value="1"/>
</dbReference>
<feature type="domain" description="Thioredoxin" evidence="7">
    <location>
        <begin position="3"/>
        <end position="161"/>
    </location>
</feature>
<name>A0A3D9YXK9_9HYPH</name>
<gene>
    <name evidence="8" type="ORF">DES32_2374</name>
</gene>
<dbReference type="PANTHER" id="PTHR10430:SF16">
    <property type="entry name" value="PEROXIREDOXIN-5, MITOCHONDRIAL"/>
    <property type="match status" value="1"/>
</dbReference>
<sequence>MTLKIGDPLPQVTFTVMTDDGPQPRTTDDIFKGRRVALVGVPGAFTPTCSLNHVPGYIEKEAELRAKGVQLIAVTAVNDVFVMAAWAKSLGVDDGFVFLADGSGAFAKATGLTLDLTERGLGLRSQRYAALVDDGIVTELNIEPSSGKAEVSSAETLLEQF</sequence>
<evidence type="ECO:0000256" key="6">
    <source>
        <dbReference type="RuleBase" id="RU366011"/>
    </source>
</evidence>
<evidence type="ECO:0000256" key="4">
    <source>
        <dbReference type="ARBA" id="ARBA00023284"/>
    </source>
</evidence>
<reference evidence="8 9" key="1">
    <citation type="submission" date="2018-08" db="EMBL/GenBank/DDBJ databases">
        <title>Genomic Encyclopedia of Type Strains, Phase IV (KMG-IV): sequencing the most valuable type-strain genomes for metagenomic binning, comparative biology and taxonomic classification.</title>
        <authorList>
            <person name="Goeker M."/>
        </authorList>
    </citation>
    <scope>NUCLEOTIDE SEQUENCE [LARGE SCALE GENOMIC DNA]</scope>
    <source>
        <strain evidence="8 9">BW863</strain>
    </source>
</reference>
<keyword evidence="3 6" id="KW-0560">Oxidoreductase</keyword>
<keyword evidence="4 6" id="KW-0676">Redox-active center</keyword>
<protein>
    <recommendedName>
        <fullName evidence="6">Glutathione-dependent peroxiredoxin</fullName>
        <ecNumber evidence="6">1.11.1.27</ecNumber>
    </recommendedName>
</protein>
<dbReference type="Pfam" id="PF08534">
    <property type="entry name" value="Redoxin"/>
    <property type="match status" value="1"/>
</dbReference>
<dbReference type="GO" id="GO:0034599">
    <property type="term" value="P:cellular response to oxidative stress"/>
    <property type="evidence" value="ECO:0007669"/>
    <property type="project" value="InterPro"/>
</dbReference>
<keyword evidence="1 6" id="KW-0575">Peroxidase</keyword>
<dbReference type="InterPro" id="IPR037944">
    <property type="entry name" value="PRX5-like"/>
</dbReference>
<dbReference type="EMBL" id="QUMO01000003">
    <property type="protein sequence ID" value="REF86323.1"/>
    <property type="molecule type" value="Genomic_DNA"/>
</dbReference>
<evidence type="ECO:0000256" key="5">
    <source>
        <dbReference type="PIRSR" id="PIRSR637944-1"/>
    </source>
</evidence>
<accession>A0A3D9YXK9</accession>
<evidence type="ECO:0000256" key="2">
    <source>
        <dbReference type="ARBA" id="ARBA00022862"/>
    </source>
</evidence>
<dbReference type="AlphaFoldDB" id="A0A3D9YXK9"/>